<dbReference type="Proteomes" id="UP001172102">
    <property type="component" value="Unassembled WGS sequence"/>
</dbReference>
<reference evidence="2" key="1">
    <citation type="submission" date="2023-06" db="EMBL/GenBank/DDBJ databases">
        <title>Genome-scale phylogeny and comparative genomics of the fungal order Sordariales.</title>
        <authorList>
            <consortium name="Lawrence Berkeley National Laboratory"/>
            <person name="Hensen N."/>
            <person name="Bonometti L."/>
            <person name="Westerberg I."/>
            <person name="Brannstrom I.O."/>
            <person name="Guillou S."/>
            <person name="Cros-Aarteil S."/>
            <person name="Calhoun S."/>
            <person name="Haridas S."/>
            <person name="Kuo A."/>
            <person name="Mondo S."/>
            <person name="Pangilinan J."/>
            <person name="Riley R."/>
            <person name="Labutti K."/>
            <person name="Andreopoulos B."/>
            <person name="Lipzen A."/>
            <person name="Chen C."/>
            <person name="Yanf M."/>
            <person name="Daum C."/>
            <person name="Ng V."/>
            <person name="Clum A."/>
            <person name="Steindorff A."/>
            <person name="Ohm R."/>
            <person name="Martin F."/>
            <person name="Silar P."/>
            <person name="Natvig D."/>
            <person name="Lalanne C."/>
            <person name="Gautier V."/>
            <person name="Ament-Velasquez S.L."/>
            <person name="Kruys A."/>
            <person name="Hutchinson M.I."/>
            <person name="Powell A.J."/>
            <person name="Barry K."/>
            <person name="Miller A.N."/>
            <person name="Grigoriev I.V."/>
            <person name="Debuchy R."/>
            <person name="Gladieux P."/>
            <person name="Thoren M.H."/>
            <person name="Johannesson H."/>
        </authorList>
    </citation>
    <scope>NUCLEOTIDE SEQUENCE</scope>
    <source>
        <strain evidence="2">SMH4607-1</strain>
    </source>
</reference>
<proteinExistence type="predicted"/>
<sequence length="109" mass="11719">MIGANNRDRSLLLLRCRAVPAVPAAAVAVEGDDDEDEDDEAEEEKTGRQRQQLQQRTGGGVVDIVLELIVRGVLAGAQMLVVIAWVVGRVSAVLEFVVELGVFLIQAPN</sequence>
<evidence type="ECO:0000313" key="2">
    <source>
        <dbReference type="EMBL" id="KAK0710860.1"/>
    </source>
</evidence>
<dbReference type="AlphaFoldDB" id="A0AA40A807"/>
<feature type="compositionally biased region" description="Acidic residues" evidence="1">
    <location>
        <begin position="30"/>
        <end position="43"/>
    </location>
</feature>
<comment type="caution">
    <text evidence="2">The sequence shown here is derived from an EMBL/GenBank/DDBJ whole genome shotgun (WGS) entry which is preliminary data.</text>
</comment>
<dbReference type="EMBL" id="JAUKUA010000005">
    <property type="protein sequence ID" value="KAK0710860.1"/>
    <property type="molecule type" value="Genomic_DNA"/>
</dbReference>
<feature type="region of interest" description="Disordered" evidence="1">
    <location>
        <begin position="28"/>
        <end position="56"/>
    </location>
</feature>
<organism evidence="2 3">
    <name type="scientific">Lasiosphaeris hirsuta</name>
    <dbReference type="NCBI Taxonomy" id="260670"/>
    <lineage>
        <taxon>Eukaryota</taxon>
        <taxon>Fungi</taxon>
        <taxon>Dikarya</taxon>
        <taxon>Ascomycota</taxon>
        <taxon>Pezizomycotina</taxon>
        <taxon>Sordariomycetes</taxon>
        <taxon>Sordariomycetidae</taxon>
        <taxon>Sordariales</taxon>
        <taxon>Lasiosphaeriaceae</taxon>
        <taxon>Lasiosphaeris</taxon>
    </lineage>
</organism>
<name>A0AA40A807_9PEZI</name>
<evidence type="ECO:0000256" key="1">
    <source>
        <dbReference type="SAM" id="MobiDB-lite"/>
    </source>
</evidence>
<protein>
    <submittedName>
        <fullName evidence="2">Uncharacterized protein</fullName>
    </submittedName>
</protein>
<accession>A0AA40A807</accession>
<keyword evidence="3" id="KW-1185">Reference proteome</keyword>
<gene>
    <name evidence="2" type="ORF">B0H67DRAFT_646287</name>
</gene>
<evidence type="ECO:0000313" key="3">
    <source>
        <dbReference type="Proteomes" id="UP001172102"/>
    </source>
</evidence>